<dbReference type="Pfam" id="PF12833">
    <property type="entry name" value="HTH_18"/>
    <property type="match status" value="1"/>
</dbReference>
<name>A0A6C2U9M7_PONDE</name>
<protein>
    <submittedName>
        <fullName evidence="5">Xylose operon regulatory protein</fullName>
    </submittedName>
</protein>
<proteinExistence type="predicted"/>
<dbReference type="EMBL" id="CAAHFG010000003">
    <property type="protein sequence ID" value="VGO16589.1"/>
    <property type="molecule type" value="Genomic_DNA"/>
</dbReference>
<dbReference type="SUPFAM" id="SSF53822">
    <property type="entry name" value="Periplasmic binding protein-like I"/>
    <property type="match status" value="1"/>
</dbReference>
<dbReference type="InterPro" id="IPR009057">
    <property type="entry name" value="Homeodomain-like_sf"/>
</dbReference>
<dbReference type="PANTHER" id="PTHR30146">
    <property type="entry name" value="LACI-RELATED TRANSCRIPTIONAL REPRESSOR"/>
    <property type="match status" value="1"/>
</dbReference>
<keyword evidence="1" id="KW-0805">Transcription regulation</keyword>
<dbReference type="SMART" id="SM00342">
    <property type="entry name" value="HTH_ARAC"/>
    <property type="match status" value="1"/>
</dbReference>
<dbReference type="Gene3D" id="3.40.50.2300">
    <property type="match status" value="2"/>
</dbReference>
<evidence type="ECO:0000256" key="3">
    <source>
        <dbReference type="ARBA" id="ARBA00023163"/>
    </source>
</evidence>
<evidence type="ECO:0000313" key="6">
    <source>
        <dbReference type="Proteomes" id="UP000366872"/>
    </source>
</evidence>
<evidence type="ECO:0000256" key="2">
    <source>
        <dbReference type="ARBA" id="ARBA00023125"/>
    </source>
</evidence>
<sequence length="375" mass="41676">MKRFEIALAMDYANPFVRAVAEGVARYGFQQGNWRFYAPHGAPEVSLADLKKWKGDGVIGMLDQPAVSALRKRGIAAVNIFGRFAELPRSSVVVDNHEIGRMAAEFFIGKGIRRFAITGRKVFGDATLKYEAFISALSEKGFQCLELKSRQAIQNIAEQIALLEGDGPVGVLATEDPVGRIVIDACVDAGLRVPEDVSVLGVNNGRFACEMLHPQMSSIELGAARVGWQAAQMLEQLMKGGDDPAEPIRISPEKIVERHSTDLTAVTDQAVAEALKFIRENAHNPILVDDVARAAHAGRRTLENRFRSLLQISVHDSIRRERIQRACRLLKETDMLIEDLSEACGYTTRERFNQAFKRETATTPSAYRKKYRFTD</sequence>
<dbReference type="AlphaFoldDB" id="A0A6C2U9M7"/>
<dbReference type="GO" id="GO:0000976">
    <property type="term" value="F:transcription cis-regulatory region binding"/>
    <property type="evidence" value="ECO:0007669"/>
    <property type="project" value="TreeGrafter"/>
</dbReference>
<organism evidence="5 6">
    <name type="scientific">Pontiella desulfatans</name>
    <dbReference type="NCBI Taxonomy" id="2750659"/>
    <lineage>
        <taxon>Bacteria</taxon>
        <taxon>Pseudomonadati</taxon>
        <taxon>Kiritimatiellota</taxon>
        <taxon>Kiritimatiellia</taxon>
        <taxon>Kiritimatiellales</taxon>
        <taxon>Pontiellaceae</taxon>
        <taxon>Pontiella</taxon>
    </lineage>
</organism>
<dbReference type="InterPro" id="IPR018060">
    <property type="entry name" value="HTH_AraC"/>
</dbReference>
<evidence type="ECO:0000313" key="5">
    <source>
        <dbReference type="EMBL" id="VGO16589.1"/>
    </source>
</evidence>
<dbReference type="RefSeq" id="WP_136082081.1">
    <property type="nucleotide sequence ID" value="NZ_CAAHFG010000003.1"/>
</dbReference>
<evidence type="ECO:0000259" key="4">
    <source>
        <dbReference type="PROSITE" id="PS01124"/>
    </source>
</evidence>
<keyword evidence="6" id="KW-1185">Reference proteome</keyword>
<dbReference type="Proteomes" id="UP000366872">
    <property type="component" value="Unassembled WGS sequence"/>
</dbReference>
<dbReference type="GO" id="GO:0003700">
    <property type="term" value="F:DNA-binding transcription factor activity"/>
    <property type="evidence" value="ECO:0007669"/>
    <property type="project" value="InterPro"/>
</dbReference>
<feature type="domain" description="HTH araC/xylS-type" evidence="4">
    <location>
        <begin position="272"/>
        <end position="370"/>
    </location>
</feature>
<dbReference type="SUPFAM" id="SSF46689">
    <property type="entry name" value="Homeodomain-like"/>
    <property type="match status" value="2"/>
</dbReference>
<reference evidence="5 6" key="1">
    <citation type="submission" date="2019-04" db="EMBL/GenBank/DDBJ databases">
        <authorList>
            <person name="Van Vliet M D."/>
        </authorList>
    </citation>
    <scope>NUCLEOTIDE SEQUENCE [LARGE SCALE GENOMIC DNA]</scope>
    <source>
        <strain evidence="5 6">F1</strain>
    </source>
</reference>
<dbReference type="InterPro" id="IPR018062">
    <property type="entry name" value="HTH_AraC-typ_CS"/>
</dbReference>
<dbReference type="PROSITE" id="PS01124">
    <property type="entry name" value="HTH_ARAC_FAMILY_2"/>
    <property type="match status" value="1"/>
</dbReference>
<dbReference type="Pfam" id="PF13377">
    <property type="entry name" value="Peripla_BP_3"/>
    <property type="match status" value="1"/>
</dbReference>
<dbReference type="PANTHER" id="PTHR30146:SF24">
    <property type="entry name" value="XYLOSE OPERON REGULATORY PROTEIN"/>
    <property type="match status" value="1"/>
</dbReference>
<keyword evidence="3" id="KW-0804">Transcription</keyword>
<gene>
    <name evidence="5" type="primary">xylR_10</name>
    <name evidence="5" type="ORF">PDESU_05180</name>
</gene>
<keyword evidence="2" id="KW-0238">DNA-binding</keyword>
<accession>A0A6C2U9M7</accession>
<evidence type="ECO:0000256" key="1">
    <source>
        <dbReference type="ARBA" id="ARBA00023015"/>
    </source>
</evidence>
<dbReference type="PROSITE" id="PS00041">
    <property type="entry name" value="HTH_ARAC_FAMILY_1"/>
    <property type="match status" value="1"/>
</dbReference>
<dbReference type="InterPro" id="IPR028082">
    <property type="entry name" value="Peripla_BP_I"/>
</dbReference>
<dbReference type="Gene3D" id="1.10.10.60">
    <property type="entry name" value="Homeodomain-like"/>
    <property type="match status" value="1"/>
</dbReference>
<dbReference type="InterPro" id="IPR046335">
    <property type="entry name" value="LacI/GalR-like_sensor"/>
</dbReference>